<keyword evidence="1" id="KW-0472">Membrane</keyword>
<name>A0A932CM73_UNCTE</name>
<keyword evidence="1" id="KW-0812">Transmembrane</keyword>
<sequence length="166" mass="17637">MQGKTIGKPQDEGGFTLVEVLIVALLGSVILLGLTTLYVNGLAFYDQGIGRLELQRQGSLAMEDMAREIREGTGFTIGGAQDRLDVTVAAGTLAYFRAGNNLNFQDTAGNILTLVPSASVPCSVSQLTFTPRDPDGDGMNEVVQIELELTDGGGQIAAFRTMVLLR</sequence>
<dbReference type="AlphaFoldDB" id="A0A932CM73"/>
<protein>
    <submittedName>
        <fullName evidence="2">Prepilin-type N-terminal cleavage/methylation domain-containing protein</fullName>
    </submittedName>
</protein>
<keyword evidence="1" id="KW-1133">Transmembrane helix</keyword>
<evidence type="ECO:0000313" key="3">
    <source>
        <dbReference type="Proteomes" id="UP000769766"/>
    </source>
</evidence>
<dbReference type="Proteomes" id="UP000769766">
    <property type="component" value="Unassembled WGS sequence"/>
</dbReference>
<gene>
    <name evidence="2" type="ORF">HYY20_03530</name>
</gene>
<comment type="caution">
    <text evidence="2">The sequence shown here is derived from an EMBL/GenBank/DDBJ whole genome shotgun (WGS) entry which is preliminary data.</text>
</comment>
<dbReference type="Pfam" id="PF07963">
    <property type="entry name" value="N_methyl"/>
    <property type="match status" value="1"/>
</dbReference>
<dbReference type="InterPro" id="IPR012902">
    <property type="entry name" value="N_methyl_site"/>
</dbReference>
<organism evidence="2 3">
    <name type="scientific">Tectimicrobiota bacterium</name>
    <dbReference type="NCBI Taxonomy" id="2528274"/>
    <lineage>
        <taxon>Bacteria</taxon>
        <taxon>Pseudomonadati</taxon>
        <taxon>Nitrospinota/Tectimicrobiota group</taxon>
        <taxon>Candidatus Tectimicrobiota</taxon>
    </lineage>
</organism>
<dbReference type="EMBL" id="JACPRF010000109">
    <property type="protein sequence ID" value="MBI2875930.1"/>
    <property type="molecule type" value="Genomic_DNA"/>
</dbReference>
<accession>A0A932CM73</accession>
<proteinExistence type="predicted"/>
<feature type="transmembrane region" description="Helical" evidence="1">
    <location>
        <begin position="20"/>
        <end position="45"/>
    </location>
</feature>
<dbReference type="PROSITE" id="PS00409">
    <property type="entry name" value="PROKAR_NTER_METHYL"/>
    <property type="match status" value="1"/>
</dbReference>
<evidence type="ECO:0000256" key="1">
    <source>
        <dbReference type="SAM" id="Phobius"/>
    </source>
</evidence>
<reference evidence="2" key="1">
    <citation type="submission" date="2020-07" db="EMBL/GenBank/DDBJ databases">
        <title>Huge and variable diversity of episymbiotic CPR bacteria and DPANN archaea in groundwater ecosystems.</title>
        <authorList>
            <person name="He C.Y."/>
            <person name="Keren R."/>
            <person name="Whittaker M."/>
            <person name="Farag I.F."/>
            <person name="Doudna J."/>
            <person name="Cate J.H.D."/>
            <person name="Banfield J.F."/>
        </authorList>
    </citation>
    <scope>NUCLEOTIDE SEQUENCE</scope>
    <source>
        <strain evidence="2">NC_groundwater_672_Ag_B-0.1um_62_36</strain>
    </source>
</reference>
<evidence type="ECO:0000313" key="2">
    <source>
        <dbReference type="EMBL" id="MBI2875930.1"/>
    </source>
</evidence>